<organism evidence="1">
    <name type="scientific">Chryseobacterium sp. B5</name>
    <dbReference type="NCBI Taxonomy" id="2050562"/>
    <lineage>
        <taxon>Bacteria</taxon>
        <taxon>Pseudomonadati</taxon>
        <taxon>Bacteroidota</taxon>
        <taxon>Flavobacteriia</taxon>
        <taxon>Flavobacteriales</taxon>
        <taxon>Weeksellaceae</taxon>
        <taxon>Chryseobacterium group</taxon>
        <taxon>Chryseobacterium</taxon>
    </lineage>
</organism>
<sequence>MPNLQDHDQFAPPRTRGRTRSWALAAQRHGLLVAAMLW</sequence>
<accession>A0A2G7SWD8</accession>
<comment type="caution">
    <text evidence="1">The sequence shown here is derived from an EMBL/GenBank/DDBJ whole genome shotgun (WGS) entry which is preliminary data.</text>
</comment>
<evidence type="ECO:0000313" key="1">
    <source>
        <dbReference type="EMBL" id="PII31157.1"/>
    </source>
</evidence>
<feature type="non-terminal residue" evidence="1">
    <location>
        <position position="38"/>
    </location>
</feature>
<dbReference type="AlphaFoldDB" id="A0A2G7SWD8"/>
<reference evidence="1" key="1">
    <citation type="submission" date="2017-10" db="EMBL/GenBank/DDBJ databases">
        <title>Chryseobacterium sp. B5 is a hydrocarbonoclastic and plant growth promoting bacterium.</title>
        <authorList>
            <person name="Thijs S."/>
            <person name="Gkorezis P."/>
            <person name="Van Hamme J."/>
        </authorList>
    </citation>
    <scope>NUCLEOTIDE SEQUENCE</scope>
    <source>
        <strain evidence="1">B5</strain>
    </source>
</reference>
<dbReference type="EMBL" id="PEKC01000221">
    <property type="protein sequence ID" value="PII31157.1"/>
    <property type="molecule type" value="Genomic_DNA"/>
</dbReference>
<protein>
    <submittedName>
        <fullName evidence="1">Protein TolA</fullName>
    </submittedName>
</protein>
<name>A0A2G7SWD8_9FLAO</name>
<gene>
    <name evidence="1" type="ORF">CTI11_27830</name>
</gene>
<proteinExistence type="predicted"/>